<accession>W3VC12</accession>
<dbReference type="AlphaFoldDB" id="W3VC12"/>
<dbReference type="PATRIC" id="fig|1004151.3.peg.1315"/>
<dbReference type="EMBL" id="AYSJ01000004">
    <property type="protein sequence ID" value="ETS32645.1"/>
    <property type="molecule type" value="Genomic_DNA"/>
</dbReference>
<evidence type="ECO:0000313" key="1">
    <source>
        <dbReference type="EMBL" id="ETS32645.1"/>
    </source>
</evidence>
<gene>
    <name evidence="1" type="ORF">PTE_01283</name>
</gene>
<dbReference type="Proteomes" id="UP000018957">
    <property type="component" value="Unassembled WGS sequence"/>
</dbReference>
<evidence type="ECO:0000313" key="2">
    <source>
        <dbReference type="Proteomes" id="UP000018957"/>
    </source>
</evidence>
<organism evidence="1 2">
    <name type="scientific">Photorhabdus khanii NC19</name>
    <dbReference type="NCBI Taxonomy" id="1004151"/>
    <lineage>
        <taxon>Bacteria</taxon>
        <taxon>Pseudomonadati</taxon>
        <taxon>Pseudomonadota</taxon>
        <taxon>Gammaproteobacteria</taxon>
        <taxon>Enterobacterales</taxon>
        <taxon>Morganellaceae</taxon>
        <taxon>Photorhabdus</taxon>
    </lineage>
</organism>
<keyword evidence="2" id="KW-1185">Reference proteome</keyword>
<comment type="caution">
    <text evidence="1">The sequence shown here is derived from an EMBL/GenBank/DDBJ whole genome shotgun (WGS) entry which is preliminary data.</text>
</comment>
<proteinExistence type="predicted"/>
<name>W3VC12_9GAMM</name>
<reference evidence="1 2" key="1">
    <citation type="submission" date="2013-11" db="EMBL/GenBank/DDBJ databases">
        <title>Elucidation of the Photorhabdus temperata genome and generation of transposon mutant library to identify motility mutants.</title>
        <authorList>
            <person name="Hurst S.G.IV."/>
            <person name="Micheals B."/>
            <person name="Abebe-Akele F."/>
            <person name="Rowedder H."/>
            <person name="Bullock H."/>
            <person name="Jackobeck R."/>
            <person name="Janicki E."/>
            <person name="Tisa L.S."/>
        </authorList>
    </citation>
    <scope>NUCLEOTIDE SEQUENCE [LARGE SCALE GENOMIC DNA]</scope>
    <source>
        <strain evidence="1 2">NC19</strain>
    </source>
</reference>
<sequence>MTFNDSLKPAYHKTQSINVSVWGWYFIDIVKNSHRQNHFFYER</sequence>
<protein>
    <submittedName>
        <fullName evidence="1">Uncharacterized protein</fullName>
    </submittedName>
</protein>